<proteinExistence type="predicted"/>
<dbReference type="Proteomes" id="UP000654075">
    <property type="component" value="Unassembled WGS sequence"/>
</dbReference>
<keyword evidence="2" id="KW-1185">Reference proteome</keyword>
<dbReference type="SUPFAM" id="SSF56219">
    <property type="entry name" value="DNase I-like"/>
    <property type="match status" value="1"/>
</dbReference>
<dbReference type="AlphaFoldDB" id="A0A813G1S9"/>
<gene>
    <name evidence="1" type="ORF">PGLA1383_LOCUS34490</name>
</gene>
<protein>
    <recommendedName>
        <fullName evidence="3">Reverse transcriptase domain-containing protein</fullName>
    </recommendedName>
</protein>
<feature type="non-terminal residue" evidence="1">
    <location>
        <position position="1"/>
    </location>
</feature>
<reference evidence="1" key="1">
    <citation type="submission" date="2021-02" db="EMBL/GenBank/DDBJ databases">
        <authorList>
            <person name="Dougan E. K."/>
            <person name="Rhodes N."/>
            <person name="Thang M."/>
            <person name="Chan C."/>
        </authorList>
    </citation>
    <scope>NUCLEOTIDE SEQUENCE</scope>
</reference>
<dbReference type="InterPro" id="IPR036691">
    <property type="entry name" value="Endo/exonu/phosph_ase_sf"/>
</dbReference>
<accession>A0A813G1S9</accession>
<evidence type="ECO:0000313" key="1">
    <source>
        <dbReference type="EMBL" id="CAE8616817.1"/>
    </source>
</evidence>
<dbReference type="EMBL" id="CAJNNV010025972">
    <property type="protein sequence ID" value="CAE8616817.1"/>
    <property type="molecule type" value="Genomic_DNA"/>
</dbReference>
<dbReference type="Gene3D" id="3.60.10.10">
    <property type="entry name" value="Endonuclease/exonuclease/phosphatase"/>
    <property type="match status" value="1"/>
</dbReference>
<name>A0A813G1S9_POLGL</name>
<organism evidence="1 2">
    <name type="scientific">Polarella glacialis</name>
    <name type="common">Dinoflagellate</name>
    <dbReference type="NCBI Taxonomy" id="89957"/>
    <lineage>
        <taxon>Eukaryota</taxon>
        <taxon>Sar</taxon>
        <taxon>Alveolata</taxon>
        <taxon>Dinophyceae</taxon>
        <taxon>Suessiales</taxon>
        <taxon>Suessiaceae</taxon>
        <taxon>Polarella</taxon>
    </lineage>
</organism>
<evidence type="ECO:0008006" key="3">
    <source>
        <dbReference type="Google" id="ProtNLM"/>
    </source>
</evidence>
<sequence>FSVTIGVEHHLAGDSLKAARKLTYKAGWRSFVNPAVQCNPAVQTSKKGFSGGEWILVKRSVSVAHDRYHPQEAHGWASCTLRVKGFDFLLVSLYLESGQDPFSDTNAAKLDNLGRFLKVVSLPYMVVGDWNCTPEQLAETSWLNFVKGSVVAPNNVDYTCRQGQGSLIDYVVCSTALRCMIKVEADLNGPWTPHYGLHITVNVDLETNVLRVLEAPTNIPICAGPVRHPWAAMKGLAAADLEEADNSDATAQSKLTTGYELFSRAAEFTLIDTANCEQDAVAGYTGRGGTIKLVEKPAVTANAAGDYFHFPALTYFSVLHQRVLEFLKLKVAVKWGRCTQSKQFRSLAVWLGKQSAPLISFWPHHALNEQSFTVSQTIEHLLNVIDLSVSVLKNLEQQCFVIAKLLHREQLSTSKTSFRVWLAVQLKTGGARAIHALTKQALHKNAAEMLDEQMVWGQNPIERLDHKAKQWQQRWNDDPLGNATDLTWLDTVEAAAQRAVVDMSPLGLKHLKSSVKASPARTGVGTDQWRVKDWQRLPDEAHADLLQLLNASEAALNWPSQVVNNLIAMVPKPQGGERPITLTSALYRLWSRMRKFIMSSWEEEHHGFWDTAIRGSSPLRAALVRELKNECCAWMNIDVGQILWDVEKFYDSIDIPTLALAALRLDYPPVLLHMGLQVHRGVRYITAEECVSMPITVTNRSILAGCAQSVAWTRCFLHDLLGQLHATYKPVSIQSWVDDLAHRVQGRG</sequence>
<feature type="non-terminal residue" evidence="1">
    <location>
        <position position="748"/>
    </location>
</feature>
<dbReference type="OrthoDB" id="449185at2759"/>
<comment type="caution">
    <text evidence="1">The sequence shown here is derived from an EMBL/GenBank/DDBJ whole genome shotgun (WGS) entry which is preliminary data.</text>
</comment>
<evidence type="ECO:0000313" key="2">
    <source>
        <dbReference type="Proteomes" id="UP000654075"/>
    </source>
</evidence>